<dbReference type="GO" id="GO:0071897">
    <property type="term" value="P:DNA biosynthetic process"/>
    <property type="evidence" value="ECO:0007669"/>
    <property type="project" value="UniProtKB-ARBA"/>
</dbReference>
<dbReference type="SUPFAM" id="SSF56672">
    <property type="entry name" value="DNA/RNA polymerases"/>
    <property type="match status" value="1"/>
</dbReference>
<evidence type="ECO:0000313" key="2">
    <source>
        <dbReference type="RefSeq" id="XP_003742105.1"/>
    </source>
</evidence>
<dbReference type="AlphaFoldDB" id="A0AAJ6QS75"/>
<dbReference type="Proteomes" id="UP000694867">
    <property type="component" value="Unplaced"/>
</dbReference>
<dbReference type="KEGG" id="goe:100903454"/>
<dbReference type="RefSeq" id="XP_003742105.1">
    <property type="nucleotide sequence ID" value="XM_003742057.1"/>
</dbReference>
<dbReference type="PANTHER" id="PTHR47331:SF1">
    <property type="entry name" value="GAG-LIKE PROTEIN"/>
    <property type="match status" value="1"/>
</dbReference>
<accession>A0AAJ6QS75</accession>
<name>A0AAJ6QS75_9ACAR</name>
<dbReference type="InterPro" id="IPR043502">
    <property type="entry name" value="DNA/RNA_pol_sf"/>
</dbReference>
<gene>
    <name evidence="2" type="primary">LOC100903454</name>
</gene>
<dbReference type="PANTHER" id="PTHR47331">
    <property type="entry name" value="PHD-TYPE DOMAIN-CONTAINING PROTEIN"/>
    <property type="match status" value="1"/>
</dbReference>
<proteinExistence type="predicted"/>
<evidence type="ECO:0000313" key="1">
    <source>
        <dbReference type="Proteomes" id="UP000694867"/>
    </source>
</evidence>
<dbReference type="GeneID" id="100903454"/>
<organism evidence="1 2">
    <name type="scientific">Galendromus occidentalis</name>
    <name type="common">western predatory mite</name>
    <dbReference type="NCBI Taxonomy" id="34638"/>
    <lineage>
        <taxon>Eukaryota</taxon>
        <taxon>Metazoa</taxon>
        <taxon>Ecdysozoa</taxon>
        <taxon>Arthropoda</taxon>
        <taxon>Chelicerata</taxon>
        <taxon>Arachnida</taxon>
        <taxon>Acari</taxon>
        <taxon>Parasitiformes</taxon>
        <taxon>Mesostigmata</taxon>
        <taxon>Gamasina</taxon>
        <taxon>Phytoseioidea</taxon>
        <taxon>Phytoseiidae</taxon>
        <taxon>Typhlodrominae</taxon>
        <taxon>Galendromus</taxon>
    </lineage>
</organism>
<reference evidence="2" key="1">
    <citation type="submission" date="2025-08" db="UniProtKB">
        <authorList>
            <consortium name="RefSeq"/>
        </authorList>
    </citation>
    <scope>IDENTIFICATION</scope>
</reference>
<sequence>MLCHAVTDAGVTESTENLCNRLLDSLGPEWQSFIISWSTRPEADKTLEELILLLRGQKDLEYNGFAEEALPRQRNQLAHYLPLQAVFKMNNDNTKITKTRVVKDAGARRSHEAALNDCLHQGENLLPLVPEVLIAFRECKFEITADIEKAFLQFEINPSDRTFLRFLWPLGISEKPDAPIREFRTRVLDFGLICSPWLHIKGVKHHLKDCL</sequence>
<keyword evidence="1" id="KW-1185">Reference proteome</keyword>
<protein>
    <submittedName>
        <fullName evidence="2">Uncharacterized protein LOC100903454</fullName>
    </submittedName>
</protein>